<dbReference type="InterPro" id="IPR015421">
    <property type="entry name" value="PyrdxlP-dep_Trfase_major"/>
</dbReference>
<evidence type="ECO:0000313" key="4">
    <source>
        <dbReference type="Proteomes" id="UP001158576"/>
    </source>
</evidence>
<feature type="compositionally biased region" description="Low complexity" evidence="2">
    <location>
        <begin position="831"/>
        <end position="844"/>
    </location>
</feature>
<protein>
    <submittedName>
        <fullName evidence="3">Oidioi.mRNA.OKI2018_I69.PAR.g11891.t1.cds</fullName>
    </submittedName>
</protein>
<feature type="compositionally biased region" description="Low complexity" evidence="2">
    <location>
        <begin position="806"/>
        <end position="818"/>
    </location>
</feature>
<feature type="compositionally biased region" description="Polar residues" evidence="2">
    <location>
        <begin position="855"/>
        <end position="866"/>
    </location>
</feature>
<dbReference type="EMBL" id="OU015568">
    <property type="protein sequence ID" value="CAG5088583.1"/>
    <property type="molecule type" value="Genomic_DNA"/>
</dbReference>
<reference evidence="3 4" key="1">
    <citation type="submission" date="2021-04" db="EMBL/GenBank/DDBJ databases">
        <authorList>
            <person name="Bliznina A."/>
        </authorList>
    </citation>
    <scope>NUCLEOTIDE SEQUENCE [LARGE SCALE GENOMIC DNA]</scope>
</reference>
<evidence type="ECO:0000256" key="1">
    <source>
        <dbReference type="SAM" id="Coils"/>
    </source>
</evidence>
<evidence type="ECO:0000256" key="2">
    <source>
        <dbReference type="SAM" id="MobiDB-lite"/>
    </source>
</evidence>
<sequence length="866" mass="96664">MIVVKRIYRALFSMSSDTVPEPDMTDSGLGIAETSPPMMFADDFQKELESSPEWQEMEKSLKATLAQFNADPTPEAADIPLIKAEEDIGKELGIPTVPSVYELGSSLQNRLGLVDEEFRCEILNQIQDDVINWIRNIFRFQAATVNAYKDPRQPMLKALRCALAVKYNQQNEESPLGYRRYVKGDSVKAPVIYVTDDIPAAWILFFQNELGLPKECFNVHRINDGINGDKTPFDVNKLFKQVQADANDPQKEPTALIGSFGSESAIDDKVESLLHICGKFQIWCHFEGDNIPMLGNFTIPSKSAPVLAANSITLKPSDFCMLGLPSLFCMRSANNPIRCQPWEDDLLPVWTALQLSGAANIRHRINNAMRITNDLVLVLKQFADVNSSVKERVEEHSDADYNSFGDFVKDTMKQLTAPPAPPLVTVFQWAPKTEVVTNEFTDALLDVCNYKLLMTLQDKCDKLDCQETMNDEGSCIRIRSLVTALKGAQQADLNLMKETIDSVLPSIESYFDQAWDLWRSTSARSDIKLFLEPNEDLKLGAIAIIPKAAPADVINQEVFRCLKELDSGVGFTLAKAGENIVIAIDEIPAEIDIENMVNSICELGIRAEEEYRRNEEVKRRMMEALANAEKSLEEEKEKRIAEGGIIWPVWSWISGGKQPVEETQGRTFSIVSDKMKVIENFKEDLKDSDDEENKDVTLIENALATKVSFRRKGDETASQVSSQEAREEIIVPENKTLNIEENANANNNSETNALSEVTEDMTADVTEIHEEVNEELVNKDLITDNAELSITEETPQIDDPKTVMPEASEAGTEATEASELPDVNPEDEQVAEPTTETNPAPTEAGDTETAEQPAEQKSFSLSSIFF</sequence>
<gene>
    <name evidence="3" type="ORF">OKIOD_LOCUS3449</name>
</gene>
<accession>A0ABN7S3F7</accession>
<evidence type="ECO:0000313" key="3">
    <source>
        <dbReference type="EMBL" id="CAG5088583.1"/>
    </source>
</evidence>
<proteinExistence type="predicted"/>
<dbReference type="Gene3D" id="3.40.640.10">
    <property type="entry name" value="Type I PLP-dependent aspartate aminotransferase-like (Major domain)"/>
    <property type="match status" value="1"/>
</dbReference>
<dbReference type="Proteomes" id="UP001158576">
    <property type="component" value="Chromosome PAR"/>
</dbReference>
<feature type="coiled-coil region" evidence="1">
    <location>
        <begin position="607"/>
        <end position="642"/>
    </location>
</feature>
<keyword evidence="4" id="KW-1185">Reference proteome</keyword>
<organism evidence="3 4">
    <name type="scientific">Oikopleura dioica</name>
    <name type="common">Tunicate</name>
    <dbReference type="NCBI Taxonomy" id="34765"/>
    <lineage>
        <taxon>Eukaryota</taxon>
        <taxon>Metazoa</taxon>
        <taxon>Chordata</taxon>
        <taxon>Tunicata</taxon>
        <taxon>Appendicularia</taxon>
        <taxon>Copelata</taxon>
        <taxon>Oikopleuridae</taxon>
        <taxon>Oikopleura</taxon>
    </lineage>
</organism>
<feature type="region of interest" description="Disordered" evidence="2">
    <location>
        <begin position="787"/>
        <end position="866"/>
    </location>
</feature>
<keyword evidence="1" id="KW-0175">Coiled coil</keyword>
<name>A0ABN7S3F7_OIKDI</name>